<dbReference type="AlphaFoldDB" id="A0A1P8V0H0"/>
<protein>
    <submittedName>
        <fullName evidence="1">Uncharacterized protein</fullName>
    </submittedName>
</protein>
<gene>
    <name evidence="1" type="ORF">Ga0080574_TMP4762</name>
</gene>
<dbReference type="OrthoDB" id="9845014at2"/>
<proteinExistence type="predicted"/>
<evidence type="ECO:0000313" key="2">
    <source>
        <dbReference type="Proteomes" id="UP000187059"/>
    </source>
</evidence>
<dbReference type="EMBL" id="CP015093">
    <property type="protein sequence ID" value="APZ55096.1"/>
    <property type="molecule type" value="Genomic_DNA"/>
</dbReference>
<accession>A0A1P8V0H0</accession>
<organism evidence="1 2">
    <name type="scientific">Salipiger abyssi</name>
    <dbReference type="NCBI Taxonomy" id="1250539"/>
    <lineage>
        <taxon>Bacteria</taxon>
        <taxon>Pseudomonadati</taxon>
        <taxon>Pseudomonadota</taxon>
        <taxon>Alphaproteobacteria</taxon>
        <taxon>Rhodobacterales</taxon>
        <taxon>Roseobacteraceae</taxon>
        <taxon>Salipiger</taxon>
    </lineage>
</organism>
<sequence>MTQIIFICRRSPDWASLSRDYQQGLKIDDSRYVPQEHIPGFPKDLPRLIAKWNKSKKVDFFTFRATVAEISQQSIRSVPSSISLEANDPRLAEIVAGHPDALIYFHDDDDFFSPDIAKDAEAAAEKGGAFDVLVSPLPRIGLPTYTFVTPEMEPEFVWGAPTPFHYTFQSNNYGLRLGGGIPAEDLLKYADHVEASAFADETKPVIRYSSKILSATIKTPASASLLQFFFGRRARLLSLLGRRTWRDSYFQDFVKACDTSALPADLDWLRRDSDKVIALVDKAGG</sequence>
<evidence type="ECO:0000313" key="1">
    <source>
        <dbReference type="EMBL" id="APZ55096.1"/>
    </source>
</evidence>
<keyword evidence="2" id="KW-1185">Reference proteome</keyword>
<dbReference type="Proteomes" id="UP000187059">
    <property type="component" value="Chromosome"/>
</dbReference>
<dbReference type="RefSeq" id="WP_076705515.1">
    <property type="nucleotide sequence ID" value="NZ_CP015093.1"/>
</dbReference>
<dbReference type="KEGG" id="paby:Ga0080574_TMP4762"/>
<reference evidence="1 2" key="1">
    <citation type="submission" date="2016-04" db="EMBL/GenBank/DDBJ databases">
        <title>Deep-sea bacteria in the southern Pacific.</title>
        <authorList>
            <person name="Tang K."/>
        </authorList>
    </citation>
    <scope>NUCLEOTIDE SEQUENCE [LARGE SCALE GENOMIC DNA]</scope>
    <source>
        <strain evidence="1 2">JLT2014</strain>
    </source>
</reference>
<name>A0A1P8V0H0_9RHOB</name>